<sequence>MPPPRFPVLSCLPTDEVILRLMGELWRLQERGERLDVQLTLKEEEGAELGQLVADGSADLGALQQERHRLVQAWGHVVASLQHRDSALQATQLQLTGLSHCRSADRSDRGNIHSSGNSWAELQLSDCWCVSCSDVPLPESRGEVSWQTREKWDQSEQAKRVTSYEGPWWLSGYLALFPPRRFGFNPWPGHSGFSHVGIVPNDAIGRRILSGISRFPRPFIPALLHVHLKSPSSVINSRQNLSTLHSTLYDR</sequence>
<proteinExistence type="predicted"/>
<organism evidence="1 2">
    <name type="scientific">Dryococelus australis</name>
    <dbReference type="NCBI Taxonomy" id="614101"/>
    <lineage>
        <taxon>Eukaryota</taxon>
        <taxon>Metazoa</taxon>
        <taxon>Ecdysozoa</taxon>
        <taxon>Arthropoda</taxon>
        <taxon>Hexapoda</taxon>
        <taxon>Insecta</taxon>
        <taxon>Pterygota</taxon>
        <taxon>Neoptera</taxon>
        <taxon>Polyneoptera</taxon>
        <taxon>Phasmatodea</taxon>
        <taxon>Verophasmatodea</taxon>
        <taxon>Anareolatae</taxon>
        <taxon>Phasmatidae</taxon>
        <taxon>Eurycanthinae</taxon>
        <taxon>Dryococelus</taxon>
    </lineage>
</organism>
<keyword evidence="2" id="KW-1185">Reference proteome</keyword>
<reference evidence="1 2" key="1">
    <citation type="submission" date="2023-02" db="EMBL/GenBank/DDBJ databases">
        <title>LHISI_Scaffold_Assembly.</title>
        <authorList>
            <person name="Stuart O.P."/>
            <person name="Cleave R."/>
            <person name="Magrath M.J.L."/>
            <person name="Mikheyev A.S."/>
        </authorList>
    </citation>
    <scope>NUCLEOTIDE SEQUENCE [LARGE SCALE GENOMIC DNA]</scope>
    <source>
        <strain evidence="1">Daus_M_001</strain>
        <tissue evidence="1">Leg muscle</tissue>
    </source>
</reference>
<accession>A0ABQ9IJW9</accession>
<dbReference type="PANTHER" id="PTHR16275">
    <property type="entry name" value="COILED-COIL DOMAIN-CONTAINING PROTEIN 40"/>
    <property type="match status" value="1"/>
</dbReference>
<evidence type="ECO:0000313" key="1">
    <source>
        <dbReference type="EMBL" id="KAJ8896616.1"/>
    </source>
</evidence>
<protein>
    <submittedName>
        <fullName evidence="1">Uncharacterized protein</fullName>
    </submittedName>
</protein>
<dbReference type="Proteomes" id="UP001159363">
    <property type="component" value="Chromosome 1"/>
</dbReference>
<name>A0ABQ9IJW9_9NEOP</name>
<gene>
    <name evidence="1" type="ORF">PR048_001960</name>
</gene>
<dbReference type="EMBL" id="JARBHB010000001">
    <property type="protein sequence ID" value="KAJ8896616.1"/>
    <property type="molecule type" value="Genomic_DNA"/>
</dbReference>
<comment type="caution">
    <text evidence="1">The sequence shown here is derived from an EMBL/GenBank/DDBJ whole genome shotgun (WGS) entry which is preliminary data.</text>
</comment>
<dbReference type="PANTHER" id="PTHR16275:SF8">
    <property type="entry name" value="COILED-COIL DOMAIN-CONTAINING PROTEIN 40"/>
    <property type="match status" value="1"/>
</dbReference>
<dbReference type="InterPro" id="IPR037386">
    <property type="entry name" value="CCDC40"/>
</dbReference>
<evidence type="ECO:0000313" key="2">
    <source>
        <dbReference type="Proteomes" id="UP001159363"/>
    </source>
</evidence>